<evidence type="ECO:0000256" key="1">
    <source>
        <dbReference type="ARBA" id="ARBA00022490"/>
    </source>
</evidence>
<evidence type="ECO:0000256" key="7">
    <source>
        <dbReference type="RuleBase" id="RU369004"/>
    </source>
</evidence>
<evidence type="ECO:0000259" key="8">
    <source>
        <dbReference type="PROSITE" id="PS50894"/>
    </source>
</evidence>
<dbReference type="InterPro" id="IPR045871">
    <property type="entry name" value="AHP1-5/YPD1"/>
</dbReference>
<dbReference type="GO" id="GO:0043424">
    <property type="term" value="F:protein histidine kinase binding"/>
    <property type="evidence" value="ECO:0007669"/>
    <property type="project" value="UniProtKB-UniRule"/>
</dbReference>
<comment type="subcellular location">
    <subcellularLocation>
        <location evidence="7">Cytoplasm</location>
        <location evidence="7">Cytosol</location>
    </subcellularLocation>
    <subcellularLocation>
        <location evidence="7">Nucleus</location>
    </subcellularLocation>
</comment>
<protein>
    <recommendedName>
        <fullName evidence="7">Histidine-containing phosphotransfer protein</fullName>
    </recommendedName>
</protein>
<dbReference type="Proteomes" id="UP001180020">
    <property type="component" value="Unassembled WGS sequence"/>
</dbReference>
<dbReference type="GO" id="GO:0000160">
    <property type="term" value="P:phosphorelay signal transduction system"/>
    <property type="evidence" value="ECO:0007669"/>
    <property type="project" value="UniProtKB-UniRule"/>
</dbReference>
<dbReference type="GO" id="GO:0005829">
    <property type="term" value="C:cytosol"/>
    <property type="evidence" value="ECO:0007669"/>
    <property type="project" value="UniProtKB-SubCell"/>
</dbReference>
<proteinExistence type="predicted"/>
<dbReference type="CDD" id="cd00088">
    <property type="entry name" value="HPT"/>
    <property type="match status" value="1"/>
</dbReference>
<keyword evidence="2 7" id="KW-0932">Cytokinin signaling pathway</keyword>
<comment type="domain">
    <text evidence="7">Histidine-containing phosphotransfer domain (HPt) contains an active histidine that mediates the phosphotransfer.</text>
</comment>
<keyword evidence="3 7" id="KW-0902">Two-component regulatory system</keyword>
<gene>
    <name evidence="9" type="primary">AHP1</name>
    <name evidence="9" type="ORF">QJS10_CPA16g01353</name>
</gene>
<dbReference type="AlphaFoldDB" id="A0AAV9D409"/>
<dbReference type="PROSITE" id="PS50894">
    <property type="entry name" value="HPT"/>
    <property type="match status" value="1"/>
</dbReference>
<keyword evidence="1" id="KW-0963">Cytoplasm</keyword>
<dbReference type="GO" id="GO:0009736">
    <property type="term" value="P:cytokinin-activated signaling pathway"/>
    <property type="evidence" value="ECO:0007669"/>
    <property type="project" value="UniProtKB-KW"/>
</dbReference>
<evidence type="ECO:0000256" key="3">
    <source>
        <dbReference type="ARBA" id="ARBA00023012"/>
    </source>
</evidence>
<evidence type="ECO:0000256" key="5">
    <source>
        <dbReference type="ARBA" id="ARBA00057097"/>
    </source>
</evidence>
<keyword evidence="6" id="KW-0597">Phosphoprotein</keyword>
<keyword evidence="10" id="KW-1185">Reference proteome</keyword>
<dbReference type="GO" id="GO:0080038">
    <property type="term" value="P:positive regulation of cytokinin-activated signaling pathway"/>
    <property type="evidence" value="ECO:0007669"/>
    <property type="project" value="UniProtKB-ARBA"/>
</dbReference>
<organism evidence="9 10">
    <name type="scientific">Acorus calamus</name>
    <name type="common">Sweet flag</name>
    <dbReference type="NCBI Taxonomy" id="4465"/>
    <lineage>
        <taxon>Eukaryota</taxon>
        <taxon>Viridiplantae</taxon>
        <taxon>Streptophyta</taxon>
        <taxon>Embryophyta</taxon>
        <taxon>Tracheophyta</taxon>
        <taxon>Spermatophyta</taxon>
        <taxon>Magnoliopsida</taxon>
        <taxon>Liliopsida</taxon>
        <taxon>Acoraceae</taxon>
        <taxon>Acorus</taxon>
    </lineage>
</organism>
<comment type="caution">
    <text evidence="9">The sequence shown here is derived from an EMBL/GenBank/DDBJ whole genome shotgun (WGS) entry which is preliminary data.</text>
</comment>
<dbReference type="InterPro" id="IPR036641">
    <property type="entry name" value="HPT_dom_sf"/>
</dbReference>
<dbReference type="Pfam" id="PF01627">
    <property type="entry name" value="Hpt"/>
    <property type="match status" value="1"/>
</dbReference>
<evidence type="ECO:0000313" key="9">
    <source>
        <dbReference type="EMBL" id="KAK1295158.1"/>
    </source>
</evidence>
<evidence type="ECO:0000256" key="2">
    <source>
        <dbReference type="ARBA" id="ARBA00022864"/>
    </source>
</evidence>
<dbReference type="FunFam" id="1.20.120.160:FF:000001">
    <property type="entry name" value="Histidine-containing phosphotransfer protein 1"/>
    <property type="match status" value="1"/>
</dbReference>
<comment type="function">
    <text evidence="5">Functions as a two-component phosphorelay mediators between cytokinin sensor histidine kinases and response regulators (B-type ARRs). Plays an important role in propagating cytokinin signal transduction through the multistep His-to-Asp phosphorelay. Functions as a positive regulator of the cytokinin signaling pathway. May play a regulatory role in salt and drought tolerance during plant development.</text>
</comment>
<feature type="domain" description="HPt" evidence="8">
    <location>
        <begin position="38"/>
        <end position="143"/>
    </location>
</feature>
<evidence type="ECO:0000313" key="10">
    <source>
        <dbReference type="Proteomes" id="UP001180020"/>
    </source>
</evidence>
<evidence type="ECO:0000256" key="4">
    <source>
        <dbReference type="ARBA" id="ARBA00023242"/>
    </source>
</evidence>
<dbReference type="SUPFAM" id="SSF47226">
    <property type="entry name" value="Histidine-containing phosphotransfer domain, HPT domain"/>
    <property type="match status" value="1"/>
</dbReference>
<reference evidence="9" key="1">
    <citation type="journal article" date="2023" name="Nat. Commun.">
        <title>Diploid and tetraploid genomes of Acorus and the evolution of monocots.</title>
        <authorList>
            <person name="Ma L."/>
            <person name="Liu K.W."/>
            <person name="Li Z."/>
            <person name="Hsiao Y.Y."/>
            <person name="Qi Y."/>
            <person name="Fu T."/>
            <person name="Tang G.D."/>
            <person name="Zhang D."/>
            <person name="Sun W.H."/>
            <person name="Liu D.K."/>
            <person name="Li Y."/>
            <person name="Chen G.Z."/>
            <person name="Liu X.D."/>
            <person name="Liao X.Y."/>
            <person name="Jiang Y.T."/>
            <person name="Yu X."/>
            <person name="Hao Y."/>
            <person name="Huang J."/>
            <person name="Zhao X.W."/>
            <person name="Ke S."/>
            <person name="Chen Y.Y."/>
            <person name="Wu W.L."/>
            <person name="Hsu J.L."/>
            <person name="Lin Y.F."/>
            <person name="Huang M.D."/>
            <person name="Li C.Y."/>
            <person name="Huang L."/>
            <person name="Wang Z.W."/>
            <person name="Zhao X."/>
            <person name="Zhong W.Y."/>
            <person name="Peng D.H."/>
            <person name="Ahmad S."/>
            <person name="Lan S."/>
            <person name="Zhang J.S."/>
            <person name="Tsai W.C."/>
            <person name="Van de Peer Y."/>
            <person name="Liu Z.J."/>
        </authorList>
    </citation>
    <scope>NUCLEOTIDE SEQUENCE</scope>
    <source>
        <strain evidence="9">CP</strain>
    </source>
</reference>
<dbReference type="GO" id="GO:0005634">
    <property type="term" value="C:nucleus"/>
    <property type="evidence" value="ECO:0007669"/>
    <property type="project" value="UniProtKB-SubCell"/>
</dbReference>
<reference evidence="9" key="2">
    <citation type="submission" date="2023-06" db="EMBL/GenBank/DDBJ databases">
        <authorList>
            <person name="Ma L."/>
            <person name="Liu K.-W."/>
            <person name="Li Z."/>
            <person name="Hsiao Y.-Y."/>
            <person name="Qi Y."/>
            <person name="Fu T."/>
            <person name="Tang G."/>
            <person name="Zhang D."/>
            <person name="Sun W.-H."/>
            <person name="Liu D.-K."/>
            <person name="Li Y."/>
            <person name="Chen G.-Z."/>
            <person name="Liu X.-D."/>
            <person name="Liao X.-Y."/>
            <person name="Jiang Y.-T."/>
            <person name="Yu X."/>
            <person name="Hao Y."/>
            <person name="Huang J."/>
            <person name="Zhao X.-W."/>
            <person name="Ke S."/>
            <person name="Chen Y.-Y."/>
            <person name="Wu W.-L."/>
            <person name="Hsu J.-L."/>
            <person name="Lin Y.-F."/>
            <person name="Huang M.-D."/>
            <person name="Li C.-Y."/>
            <person name="Huang L."/>
            <person name="Wang Z.-W."/>
            <person name="Zhao X."/>
            <person name="Zhong W.-Y."/>
            <person name="Peng D.-H."/>
            <person name="Ahmad S."/>
            <person name="Lan S."/>
            <person name="Zhang J.-S."/>
            <person name="Tsai W.-C."/>
            <person name="Van De Peer Y."/>
            <person name="Liu Z.-J."/>
        </authorList>
    </citation>
    <scope>NUCLEOTIDE SEQUENCE</scope>
    <source>
        <strain evidence="9">CP</strain>
        <tissue evidence="9">Leaves</tissue>
    </source>
</reference>
<evidence type="ECO:0000256" key="6">
    <source>
        <dbReference type="PROSITE-ProRule" id="PRU00110"/>
    </source>
</evidence>
<accession>A0AAV9D409</accession>
<dbReference type="InterPro" id="IPR008207">
    <property type="entry name" value="Sig_transdc_His_kin_Hpt_dom"/>
</dbReference>
<dbReference type="PANTHER" id="PTHR28242">
    <property type="entry name" value="PHOSPHORELAY INTERMEDIATE PROTEIN YPD1"/>
    <property type="match status" value="1"/>
</dbReference>
<feature type="modified residue" description="Phosphohistidine" evidence="6">
    <location>
        <position position="79"/>
    </location>
</feature>
<dbReference type="PANTHER" id="PTHR28242:SF52">
    <property type="entry name" value="PHOSPHORELAY INTERMEDIATE PROTEIN YPD1"/>
    <property type="match status" value="1"/>
</dbReference>
<name>A0AAV9D409_ACOCL</name>
<keyword evidence="4" id="KW-0539">Nucleus</keyword>
<sequence>MEVVQLQRRFVELLSSMFTEGYLDEQFIQIQGLQEEGSTDFLVEVMSMFFQDSEKLMHEMNIALDQQFVDFKKIEANAHQLKGSSASMGAKRVKDVCAAFRSLCEGMDREGCLMCFHQLKHEFPLVKGKIEALLRLQQQIIAAGGAVPVVEP</sequence>
<dbReference type="EMBL" id="JAUJYO010000016">
    <property type="protein sequence ID" value="KAK1295158.1"/>
    <property type="molecule type" value="Genomic_DNA"/>
</dbReference>
<dbReference type="GO" id="GO:0009927">
    <property type="term" value="F:histidine phosphotransfer kinase activity"/>
    <property type="evidence" value="ECO:0007669"/>
    <property type="project" value="UniProtKB-UniRule"/>
</dbReference>
<dbReference type="Gene3D" id="1.20.120.160">
    <property type="entry name" value="HPT domain"/>
    <property type="match status" value="1"/>
</dbReference>